<organism evidence="2 3">
    <name type="scientific">Actinomadura harenae</name>
    <dbReference type="NCBI Taxonomy" id="2483351"/>
    <lineage>
        <taxon>Bacteria</taxon>
        <taxon>Bacillati</taxon>
        <taxon>Actinomycetota</taxon>
        <taxon>Actinomycetes</taxon>
        <taxon>Streptosporangiales</taxon>
        <taxon>Thermomonosporaceae</taxon>
        <taxon>Actinomadura</taxon>
    </lineage>
</organism>
<keyword evidence="3" id="KW-1185">Reference proteome</keyword>
<protein>
    <submittedName>
        <fullName evidence="2">N-acetyltransferase</fullName>
    </submittedName>
</protein>
<accession>A0A3M2LZK3</accession>
<evidence type="ECO:0000313" key="2">
    <source>
        <dbReference type="EMBL" id="RMI42003.1"/>
    </source>
</evidence>
<dbReference type="PROSITE" id="PS51186">
    <property type="entry name" value="GNAT"/>
    <property type="match status" value="1"/>
</dbReference>
<dbReference type="Pfam" id="PF13302">
    <property type="entry name" value="Acetyltransf_3"/>
    <property type="match status" value="1"/>
</dbReference>
<reference evidence="2 3" key="1">
    <citation type="submission" date="2018-10" db="EMBL/GenBank/DDBJ databases">
        <title>Isolation from soil.</title>
        <authorList>
            <person name="Hu J."/>
        </authorList>
    </citation>
    <scope>NUCLEOTIDE SEQUENCE [LARGE SCALE GENOMIC DNA]</scope>
    <source>
        <strain evidence="2 3">NEAU-Ht49</strain>
    </source>
</reference>
<dbReference type="GO" id="GO:0005737">
    <property type="term" value="C:cytoplasm"/>
    <property type="evidence" value="ECO:0007669"/>
    <property type="project" value="TreeGrafter"/>
</dbReference>
<sequence length="177" mass="19707">MIRGEKIGLRARHEADVPVLHEELHNDVETRSRADTRPWRPLGVEDSPFAIRDPDDLTAADFSIVDLASGDLAGAAVLWGIDLHSRSAHIGMTLLPAFRGRSLSTDVVRTLCHYGFVTRGLNRIALETLTDNIAMRTAADRVGFTHEGTLRNSFYANGTFHNDELYGLLSQEWHPHP</sequence>
<feature type="domain" description="N-acetyltransferase" evidence="1">
    <location>
        <begin position="18"/>
        <end position="172"/>
    </location>
</feature>
<dbReference type="GO" id="GO:0008999">
    <property type="term" value="F:protein-N-terminal-alanine acetyltransferase activity"/>
    <property type="evidence" value="ECO:0007669"/>
    <property type="project" value="TreeGrafter"/>
</dbReference>
<proteinExistence type="predicted"/>
<dbReference type="InterPro" id="IPR051908">
    <property type="entry name" value="Ribosomal_N-acetyltransferase"/>
</dbReference>
<name>A0A3M2LZK3_9ACTN</name>
<dbReference type="AlphaFoldDB" id="A0A3M2LZK3"/>
<dbReference type="SUPFAM" id="SSF55729">
    <property type="entry name" value="Acyl-CoA N-acyltransferases (Nat)"/>
    <property type="match status" value="1"/>
</dbReference>
<gene>
    <name evidence="2" type="ORF">EBO15_21245</name>
</gene>
<comment type="caution">
    <text evidence="2">The sequence shown here is derived from an EMBL/GenBank/DDBJ whole genome shotgun (WGS) entry which is preliminary data.</text>
</comment>
<dbReference type="Gene3D" id="3.40.630.30">
    <property type="match status" value="1"/>
</dbReference>
<keyword evidence="2" id="KW-0808">Transferase</keyword>
<dbReference type="InterPro" id="IPR000182">
    <property type="entry name" value="GNAT_dom"/>
</dbReference>
<dbReference type="PANTHER" id="PTHR43441">
    <property type="entry name" value="RIBOSOMAL-PROTEIN-SERINE ACETYLTRANSFERASE"/>
    <property type="match status" value="1"/>
</dbReference>
<dbReference type="GO" id="GO:1990189">
    <property type="term" value="F:protein N-terminal-serine acetyltransferase activity"/>
    <property type="evidence" value="ECO:0007669"/>
    <property type="project" value="TreeGrafter"/>
</dbReference>
<dbReference type="RefSeq" id="WP_122196169.1">
    <property type="nucleotide sequence ID" value="NZ_JBHSKC010000002.1"/>
</dbReference>
<evidence type="ECO:0000259" key="1">
    <source>
        <dbReference type="PROSITE" id="PS51186"/>
    </source>
</evidence>
<evidence type="ECO:0000313" key="3">
    <source>
        <dbReference type="Proteomes" id="UP000282674"/>
    </source>
</evidence>
<dbReference type="OrthoDB" id="9814648at2"/>
<dbReference type="EMBL" id="RFFG01000037">
    <property type="protein sequence ID" value="RMI42003.1"/>
    <property type="molecule type" value="Genomic_DNA"/>
</dbReference>
<dbReference type="Proteomes" id="UP000282674">
    <property type="component" value="Unassembled WGS sequence"/>
</dbReference>
<dbReference type="PANTHER" id="PTHR43441:SF11">
    <property type="entry name" value="RIBOSOMAL-PROTEIN-SERINE ACETYLTRANSFERASE"/>
    <property type="match status" value="1"/>
</dbReference>
<dbReference type="InterPro" id="IPR016181">
    <property type="entry name" value="Acyl_CoA_acyltransferase"/>
</dbReference>